<evidence type="ECO:0000256" key="1">
    <source>
        <dbReference type="SAM" id="MobiDB-lite"/>
    </source>
</evidence>
<reference evidence="2" key="1">
    <citation type="journal article" date="2020" name="Stud. Mycol.">
        <title>101 Dothideomycetes genomes: a test case for predicting lifestyles and emergence of pathogens.</title>
        <authorList>
            <person name="Haridas S."/>
            <person name="Albert R."/>
            <person name="Binder M."/>
            <person name="Bloem J."/>
            <person name="Labutti K."/>
            <person name="Salamov A."/>
            <person name="Andreopoulos B."/>
            <person name="Baker S."/>
            <person name="Barry K."/>
            <person name="Bills G."/>
            <person name="Bluhm B."/>
            <person name="Cannon C."/>
            <person name="Castanera R."/>
            <person name="Culley D."/>
            <person name="Daum C."/>
            <person name="Ezra D."/>
            <person name="Gonzalez J."/>
            <person name="Henrissat B."/>
            <person name="Kuo A."/>
            <person name="Liang C."/>
            <person name="Lipzen A."/>
            <person name="Lutzoni F."/>
            <person name="Magnuson J."/>
            <person name="Mondo S."/>
            <person name="Nolan M."/>
            <person name="Ohm R."/>
            <person name="Pangilinan J."/>
            <person name="Park H.-J."/>
            <person name="Ramirez L."/>
            <person name="Alfaro M."/>
            <person name="Sun H."/>
            <person name="Tritt A."/>
            <person name="Yoshinaga Y."/>
            <person name="Zwiers L.-H."/>
            <person name="Turgeon B."/>
            <person name="Goodwin S."/>
            <person name="Spatafora J."/>
            <person name="Crous P."/>
            <person name="Grigoriev I."/>
        </authorList>
    </citation>
    <scope>NUCLEOTIDE SEQUENCE</scope>
    <source>
        <strain evidence="2">CBS 121739</strain>
    </source>
</reference>
<organism evidence="2 3">
    <name type="scientific">Pseudovirgaria hyperparasitica</name>
    <dbReference type="NCBI Taxonomy" id="470096"/>
    <lineage>
        <taxon>Eukaryota</taxon>
        <taxon>Fungi</taxon>
        <taxon>Dikarya</taxon>
        <taxon>Ascomycota</taxon>
        <taxon>Pezizomycotina</taxon>
        <taxon>Dothideomycetes</taxon>
        <taxon>Dothideomycetes incertae sedis</taxon>
        <taxon>Acrospermales</taxon>
        <taxon>Acrospermaceae</taxon>
        <taxon>Pseudovirgaria</taxon>
    </lineage>
</organism>
<dbReference type="OrthoDB" id="5426872at2759"/>
<feature type="compositionally biased region" description="Acidic residues" evidence="1">
    <location>
        <begin position="109"/>
        <end position="127"/>
    </location>
</feature>
<dbReference type="RefSeq" id="XP_033595257.1">
    <property type="nucleotide sequence ID" value="XM_033740031.1"/>
</dbReference>
<dbReference type="Proteomes" id="UP000799437">
    <property type="component" value="Unassembled WGS sequence"/>
</dbReference>
<gene>
    <name evidence="2" type="ORF">EJ05DRAFT_238350</name>
</gene>
<dbReference type="EMBL" id="ML996593">
    <property type="protein sequence ID" value="KAF2752806.1"/>
    <property type="molecule type" value="Genomic_DNA"/>
</dbReference>
<accession>A0A6A6VSP6</accession>
<protein>
    <submittedName>
        <fullName evidence="2">Uncharacterized protein</fullName>
    </submittedName>
</protein>
<keyword evidence="3" id="KW-1185">Reference proteome</keyword>
<feature type="compositionally biased region" description="Basic and acidic residues" evidence="1">
    <location>
        <begin position="128"/>
        <end position="155"/>
    </location>
</feature>
<feature type="compositionally biased region" description="Basic and acidic residues" evidence="1">
    <location>
        <begin position="204"/>
        <end position="228"/>
    </location>
</feature>
<evidence type="ECO:0000313" key="3">
    <source>
        <dbReference type="Proteomes" id="UP000799437"/>
    </source>
</evidence>
<dbReference type="AlphaFoldDB" id="A0A6A6VSP6"/>
<name>A0A6A6VSP6_9PEZI</name>
<evidence type="ECO:0000313" key="2">
    <source>
        <dbReference type="EMBL" id="KAF2752806.1"/>
    </source>
</evidence>
<feature type="region of interest" description="Disordered" evidence="1">
    <location>
        <begin position="82"/>
        <end position="239"/>
    </location>
</feature>
<sequence length="239" mass="26165">MVRGDAARFQFLPPHRTLPSTPVPLADAEKMLTAYLDKTDYEPHLHPDAILNAVGIQLSLSSGTEGGLTLHNLRRIQAGLRGEKLGPGTSADEDAKGSLQIQPAGQEEVRDEEDVLASEDEAAALEEDPLRRPMPAEEKLVDGMASDRESEHDGKSQYITTQPKETQEPGDDEALVTAITAKNEAGKKRKKVEIGNGSAAKTFETSRERNLEKKKKDQSKKSINEKKTKSEKKSKKADV</sequence>
<dbReference type="GeneID" id="54481085"/>
<proteinExistence type="predicted"/>
<feature type="compositionally biased region" description="Basic residues" evidence="1">
    <location>
        <begin position="229"/>
        <end position="239"/>
    </location>
</feature>